<name>Q0UT16_PHANO</name>
<dbReference type="KEGG" id="pno:SNOG_05098"/>
<dbReference type="Proteomes" id="UP000001055">
    <property type="component" value="Unassembled WGS sequence"/>
</dbReference>
<accession>Q0UT16</accession>
<feature type="region of interest" description="Disordered" evidence="1">
    <location>
        <begin position="137"/>
        <end position="203"/>
    </location>
</feature>
<dbReference type="HOGENOM" id="CLU_1349362_0_0_1"/>
<feature type="region of interest" description="Disordered" evidence="1">
    <location>
        <begin position="64"/>
        <end position="96"/>
    </location>
</feature>
<evidence type="ECO:0000313" key="3">
    <source>
        <dbReference type="Proteomes" id="UP000001055"/>
    </source>
</evidence>
<dbReference type="EMBL" id="CH445331">
    <property type="protein sequence ID" value="EAT87489.1"/>
    <property type="molecule type" value="Genomic_DNA"/>
</dbReference>
<reference evidence="3" key="1">
    <citation type="journal article" date="2007" name="Plant Cell">
        <title>Dothideomycete-plant interactions illuminated by genome sequencing and EST analysis of the wheat pathogen Stagonospora nodorum.</title>
        <authorList>
            <person name="Hane J.K."/>
            <person name="Lowe R.G."/>
            <person name="Solomon P.S."/>
            <person name="Tan K.C."/>
            <person name="Schoch C.L."/>
            <person name="Spatafora J.W."/>
            <person name="Crous P.W."/>
            <person name="Kodira C."/>
            <person name="Birren B.W."/>
            <person name="Galagan J.E."/>
            <person name="Torriani S.F."/>
            <person name="McDonald B.A."/>
            <person name="Oliver R.P."/>
        </authorList>
    </citation>
    <scope>NUCLEOTIDE SEQUENCE [LARGE SCALE GENOMIC DNA]</scope>
    <source>
        <strain evidence="3">SN15 / ATCC MYA-4574 / FGSC 10173</strain>
    </source>
</reference>
<feature type="compositionally biased region" description="Low complexity" evidence="1">
    <location>
        <begin position="64"/>
        <end position="82"/>
    </location>
</feature>
<evidence type="ECO:0000313" key="2">
    <source>
        <dbReference type="EMBL" id="EAT87489.1"/>
    </source>
</evidence>
<dbReference type="InParanoid" id="Q0UT16"/>
<feature type="compositionally biased region" description="Basic and acidic residues" evidence="1">
    <location>
        <begin position="86"/>
        <end position="96"/>
    </location>
</feature>
<protein>
    <submittedName>
        <fullName evidence="2">Uncharacterized protein</fullName>
    </submittedName>
</protein>
<feature type="compositionally biased region" description="Polar residues" evidence="1">
    <location>
        <begin position="166"/>
        <end position="175"/>
    </location>
</feature>
<gene>
    <name evidence="2" type="ORF">SNOG_05098</name>
</gene>
<proteinExistence type="predicted"/>
<dbReference type="GeneID" id="5972384"/>
<feature type="compositionally biased region" description="Low complexity" evidence="1">
    <location>
        <begin position="176"/>
        <end position="187"/>
    </location>
</feature>
<evidence type="ECO:0000256" key="1">
    <source>
        <dbReference type="SAM" id="MobiDB-lite"/>
    </source>
</evidence>
<dbReference type="RefSeq" id="XP_001795509.1">
    <property type="nucleotide sequence ID" value="XM_001795457.1"/>
</dbReference>
<dbReference type="AlphaFoldDB" id="Q0UT16"/>
<sequence>MFRRDFCGVVAGRGRHRLLVWAEHDGNTLDCTESSFPRRSVLSIRHIGSGVELGQDRIRSVGQAASAKAARSAGTLDSSSARARARAREQQKRGKTQDCTAIAQDCIIAQAPAASSGGPFSSASIPRARARRLCNGAHGSSLSQAQPPPPKPSIITPAAAALGSADVTSNHAQSETPTTPRRALRAAPLPPSPPLPTTASART</sequence>
<organism evidence="2 3">
    <name type="scientific">Phaeosphaeria nodorum (strain SN15 / ATCC MYA-4574 / FGSC 10173)</name>
    <name type="common">Glume blotch fungus</name>
    <name type="synonym">Parastagonospora nodorum</name>
    <dbReference type="NCBI Taxonomy" id="321614"/>
    <lineage>
        <taxon>Eukaryota</taxon>
        <taxon>Fungi</taxon>
        <taxon>Dikarya</taxon>
        <taxon>Ascomycota</taxon>
        <taxon>Pezizomycotina</taxon>
        <taxon>Dothideomycetes</taxon>
        <taxon>Pleosporomycetidae</taxon>
        <taxon>Pleosporales</taxon>
        <taxon>Pleosporineae</taxon>
        <taxon>Phaeosphaeriaceae</taxon>
        <taxon>Parastagonospora</taxon>
    </lineage>
</organism>